<dbReference type="Proteomes" id="UP001630127">
    <property type="component" value="Unassembled WGS sequence"/>
</dbReference>
<accession>A0ABD3AQG1</accession>
<reference evidence="1 2" key="1">
    <citation type="submission" date="2024-11" db="EMBL/GenBank/DDBJ databases">
        <title>A near-complete genome assembly of Cinchona calisaya.</title>
        <authorList>
            <person name="Lian D.C."/>
            <person name="Zhao X.W."/>
            <person name="Wei L."/>
        </authorList>
    </citation>
    <scope>NUCLEOTIDE SEQUENCE [LARGE SCALE GENOMIC DNA]</scope>
    <source>
        <tissue evidence="1">Nenye</tissue>
    </source>
</reference>
<dbReference type="EMBL" id="JBJUIK010000003">
    <property type="protein sequence ID" value="KAL3533316.1"/>
    <property type="molecule type" value="Genomic_DNA"/>
</dbReference>
<comment type="caution">
    <text evidence="1">The sequence shown here is derived from an EMBL/GenBank/DDBJ whole genome shotgun (WGS) entry which is preliminary data.</text>
</comment>
<dbReference type="AlphaFoldDB" id="A0ABD3AQG1"/>
<name>A0ABD3AQG1_9GENT</name>
<gene>
    <name evidence="1" type="ORF">ACH5RR_006837</name>
</gene>
<protein>
    <submittedName>
        <fullName evidence="1">Uncharacterized protein</fullName>
    </submittedName>
</protein>
<organism evidence="1 2">
    <name type="scientific">Cinchona calisaya</name>
    <dbReference type="NCBI Taxonomy" id="153742"/>
    <lineage>
        <taxon>Eukaryota</taxon>
        <taxon>Viridiplantae</taxon>
        <taxon>Streptophyta</taxon>
        <taxon>Embryophyta</taxon>
        <taxon>Tracheophyta</taxon>
        <taxon>Spermatophyta</taxon>
        <taxon>Magnoliopsida</taxon>
        <taxon>eudicotyledons</taxon>
        <taxon>Gunneridae</taxon>
        <taxon>Pentapetalae</taxon>
        <taxon>asterids</taxon>
        <taxon>lamiids</taxon>
        <taxon>Gentianales</taxon>
        <taxon>Rubiaceae</taxon>
        <taxon>Cinchonoideae</taxon>
        <taxon>Cinchoneae</taxon>
        <taxon>Cinchona</taxon>
    </lineage>
</organism>
<keyword evidence="2" id="KW-1185">Reference proteome</keyword>
<sequence>MDFIFPRMITALCNEPKVKSTSKGKITPSQINDIRGLEKTVSQHHDCMRRMWGAYLDRDALSDYLDSDEDEESLDLAAITVPLPQPPKLDDLDHVYYAPRSKKALVDIPRYQTKYMSFSNRKLEVLAWRLALEKLFDMCHWLVEPGAPLHYFAPDSDDE</sequence>
<evidence type="ECO:0000313" key="1">
    <source>
        <dbReference type="EMBL" id="KAL3533316.1"/>
    </source>
</evidence>
<proteinExistence type="predicted"/>
<evidence type="ECO:0000313" key="2">
    <source>
        <dbReference type="Proteomes" id="UP001630127"/>
    </source>
</evidence>